<feature type="region of interest" description="Disordered" evidence="1">
    <location>
        <begin position="96"/>
        <end position="118"/>
    </location>
</feature>
<keyword evidence="3" id="KW-1185">Reference proteome</keyword>
<sequence>MTEENDNLIILEDGASQEKSSENGSAVSEHVKNIVDISAFTEWVNDDVPPKQNVDSLEKRTDPSGEASAMWTPCDEEQAPGEDDDVVIIDECGEGDEFLESTTNPPVEITESEKPSEGKTLATLVRKKKRSLKRKVVRFPKEVFDYMGRIEEDGTVRLNLTQFSLFYLNEISKTFSSAPAEVWDTTDVPLMDVSVPPTAKENPFLIVEKRSAPSSTSESGSAAKQPRLEEKNSTQTKSGKTFPKKAVPTPVKTGSQNSTNSTAIGSSSKPKTRRGSYRNRRSRMRSPPYPVSGTSPFVSPRIEHREWQSSPAPFLDQRYPRESVYGGQMRYGEPYPFDDRRVGGDMSPWARPCTQPDEMYKLESMLRRTVPESVSPLDAIRQVEKMGLTSVVGALLNAVDSSRNLGCATHQYPSRAIPSMVDDPHTRSHPLPSDLDYSRSSTRDISKYVEPIEEFIDSSRIRSTMGGGMANGAGGSGISSYGQSYPAFAAQSFGGVLDYERDRSRSPLRRSYR</sequence>
<feature type="region of interest" description="Disordered" evidence="1">
    <location>
        <begin position="210"/>
        <end position="297"/>
    </location>
</feature>
<accession>A0AAN8ITZ9</accession>
<evidence type="ECO:0000256" key="1">
    <source>
        <dbReference type="SAM" id="MobiDB-lite"/>
    </source>
</evidence>
<dbReference type="Proteomes" id="UP001331761">
    <property type="component" value="Unassembled WGS sequence"/>
</dbReference>
<organism evidence="2 3">
    <name type="scientific">Trichostrongylus colubriformis</name>
    <name type="common">Black scour worm</name>
    <dbReference type="NCBI Taxonomy" id="6319"/>
    <lineage>
        <taxon>Eukaryota</taxon>
        <taxon>Metazoa</taxon>
        <taxon>Ecdysozoa</taxon>
        <taxon>Nematoda</taxon>
        <taxon>Chromadorea</taxon>
        <taxon>Rhabditida</taxon>
        <taxon>Rhabditina</taxon>
        <taxon>Rhabditomorpha</taxon>
        <taxon>Strongyloidea</taxon>
        <taxon>Trichostrongylidae</taxon>
        <taxon>Trichostrongylus</taxon>
    </lineage>
</organism>
<feature type="compositionally biased region" description="Basic residues" evidence="1">
    <location>
        <begin position="270"/>
        <end position="284"/>
    </location>
</feature>
<evidence type="ECO:0000313" key="2">
    <source>
        <dbReference type="EMBL" id="KAK5964894.1"/>
    </source>
</evidence>
<dbReference type="AlphaFoldDB" id="A0AAN8ITZ9"/>
<feature type="compositionally biased region" description="Polar residues" evidence="1">
    <location>
        <begin position="252"/>
        <end position="269"/>
    </location>
</feature>
<comment type="caution">
    <text evidence="2">The sequence shown here is derived from an EMBL/GenBank/DDBJ whole genome shotgun (WGS) entry which is preliminary data.</text>
</comment>
<name>A0AAN8ITZ9_TRICO</name>
<feature type="region of interest" description="Disordered" evidence="1">
    <location>
        <begin position="1"/>
        <end position="27"/>
    </location>
</feature>
<reference evidence="2 3" key="1">
    <citation type="submission" date="2019-10" db="EMBL/GenBank/DDBJ databases">
        <title>Assembly and Annotation for the nematode Trichostrongylus colubriformis.</title>
        <authorList>
            <person name="Martin J."/>
        </authorList>
    </citation>
    <scope>NUCLEOTIDE SEQUENCE [LARGE SCALE GENOMIC DNA]</scope>
    <source>
        <strain evidence="2">G859</strain>
        <tissue evidence="2">Whole worm</tissue>
    </source>
</reference>
<feature type="compositionally biased region" description="Low complexity" evidence="1">
    <location>
        <begin position="212"/>
        <end position="223"/>
    </location>
</feature>
<feature type="region of interest" description="Disordered" evidence="1">
    <location>
        <begin position="416"/>
        <end position="439"/>
    </location>
</feature>
<proteinExistence type="predicted"/>
<dbReference type="EMBL" id="WIXE01025237">
    <property type="protein sequence ID" value="KAK5964894.1"/>
    <property type="molecule type" value="Genomic_DNA"/>
</dbReference>
<feature type="region of interest" description="Disordered" evidence="1">
    <location>
        <begin position="45"/>
        <end position="80"/>
    </location>
</feature>
<protein>
    <submittedName>
        <fullName evidence="2">Uncharacterized protein</fullName>
    </submittedName>
</protein>
<evidence type="ECO:0000313" key="3">
    <source>
        <dbReference type="Proteomes" id="UP001331761"/>
    </source>
</evidence>
<gene>
    <name evidence="2" type="ORF">GCK32_009245</name>
</gene>